<protein>
    <submittedName>
        <fullName evidence="2">Glycosyltransferase family 2 protein</fullName>
    </submittedName>
</protein>
<dbReference type="AlphaFoldDB" id="A0A3N0WRF6"/>
<gene>
    <name evidence="2" type="ORF">EGI11_08340</name>
</gene>
<dbReference type="EMBL" id="RJUG01000004">
    <property type="protein sequence ID" value="ROI07690.1"/>
    <property type="molecule type" value="Genomic_DNA"/>
</dbReference>
<dbReference type="RefSeq" id="WP_123266010.1">
    <property type="nucleotide sequence ID" value="NZ_RJUG01000004.1"/>
</dbReference>
<evidence type="ECO:0000313" key="2">
    <source>
        <dbReference type="EMBL" id="ROI07690.1"/>
    </source>
</evidence>
<name>A0A3N0WRF6_9FLAO</name>
<dbReference type="InterPro" id="IPR029044">
    <property type="entry name" value="Nucleotide-diphossugar_trans"/>
</dbReference>
<accession>A0A3N0WRF6</accession>
<dbReference type="GO" id="GO:0016758">
    <property type="term" value="F:hexosyltransferase activity"/>
    <property type="evidence" value="ECO:0007669"/>
    <property type="project" value="UniProtKB-ARBA"/>
</dbReference>
<dbReference type="OrthoDB" id="9810303at2"/>
<comment type="caution">
    <text evidence="2">The sequence shown here is derived from an EMBL/GenBank/DDBJ whole genome shotgun (WGS) entry which is preliminary data.</text>
</comment>
<dbReference type="Gene3D" id="3.90.550.10">
    <property type="entry name" value="Spore Coat Polysaccharide Biosynthesis Protein SpsA, Chain A"/>
    <property type="match status" value="1"/>
</dbReference>
<reference evidence="3" key="1">
    <citation type="submission" date="2018-11" db="EMBL/GenBank/DDBJ databases">
        <title>Proposal to divide the Flavobacteriaceae and reorganize its genera based on Amino Acid Identity values calculated from whole genome sequences.</title>
        <authorList>
            <person name="Nicholson A.C."/>
            <person name="Gulvik C.A."/>
            <person name="Whitney A.M."/>
            <person name="Humrighouse B.W."/>
            <person name="Bell M."/>
            <person name="Holmens B."/>
            <person name="Steigerwalt A."/>
            <person name="Villarma A."/>
            <person name="Sheth M."/>
            <person name="Batra D."/>
            <person name="Pryor J."/>
            <person name="Bernardet J.-F."/>
            <person name="Hugo C."/>
            <person name="Kampfer P."/>
            <person name="Newman J."/>
            <person name="Mcquiston J.R."/>
        </authorList>
    </citation>
    <scope>NUCLEOTIDE SEQUENCE [LARGE SCALE GENOMIC DNA]</scope>
    <source>
        <strain evidence="3">H3056</strain>
    </source>
</reference>
<dbReference type="InterPro" id="IPR001173">
    <property type="entry name" value="Glyco_trans_2-like"/>
</dbReference>
<dbReference type="Pfam" id="PF00535">
    <property type="entry name" value="Glycos_transf_2"/>
    <property type="match status" value="1"/>
</dbReference>
<dbReference type="SUPFAM" id="SSF53448">
    <property type="entry name" value="Nucleotide-diphospho-sugar transferases"/>
    <property type="match status" value="1"/>
</dbReference>
<dbReference type="PANTHER" id="PTHR22916:SF3">
    <property type="entry name" value="UDP-GLCNAC:BETAGAL BETA-1,3-N-ACETYLGLUCOSAMINYLTRANSFERASE-LIKE PROTEIN 1"/>
    <property type="match status" value="1"/>
</dbReference>
<evidence type="ECO:0000259" key="1">
    <source>
        <dbReference type="Pfam" id="PF00535"/>
    </source>
</evidence>
<dbReference type="CDD" id="cd00761">
    <property type="entry name" value="Glyco_tranf_GTA_type"/>
    <property type="match status" value="1"/>
</dbReference>
<sequence>MFTIFTPAYNRAYTLPKLYGSLVNQEKQNFEWLIIDDGSTDNTEAVVSEFIEENKFAIRYVKQENQGKHIAINKALKMADCEWFAIIDSDDFLVNDATEVWENLALEAADKDYAGFSFIHFSEKFQIDKSKYGKKRLDDRRNYHWEFPGEMLFCFKTKVISQYSFPVFPEEKFCQESVLFLPILRKYKMLITDHVLVRGEYLEDGLSQNHYASMLKNPRYGMLSIREKMKSARTEAEKKYLASVYWDIALKSPQIPFLKKFPGIPLKFTLNVFMDKIIKRMF</sequence>
<feature type="domain" description="Glycosyltransferase 2-like" evidence="1">
    <location>
        <begin position="3"/>
        <end position="164"/>
    </location>
</feature>
<dbReference type="PANTHER" id="PTHR22916">
    <property type="entry name" value="GLYCOSYLTRANSFERASE"/>
    <property type="match status" value="1"/>
</dbReference>
<organism evidence="2 3">
    <name type="scientific">Kaistella daneshvariae</name>
    <dbReference type="NCBI Taxonomy" id="2487074"/>
    <lineage>
        <taxon>Bacteria</taxon>
        <taxon>Pseudomonadati</taxon>
        <taxon>Bacteroidota</taxon>
        <taxon>Flavobacteriia</taxon>
        <taxon>Flavobacteriales</taxon>
        <taxon>Weeksellaceae</taxon>
        <taxon>Chryseobacterium group</taxon>
        <taxon>Kaistella</taxon>
    </lineage>
</organism>
<proteinExistence type="predicted"/>
<dbReference type="Proteomes" id="UP000270224">
    <property type="component" value="Unassembled WGS sequence"/>
</dbReference>
<keyword evidence="2" id="KW-0808">Transferase</keyword>
<evidence type="ECO:0000313" key="3">
    <source>
        <dbReference type="Proteomes" id="UP000270224"/>
    </source>
</evidence>